<dbReference type="InterPro" id="IPR050707">
    <property type="entry name" value="HTH_MetabolicPath_Reg"/>
</dbReference>
<evidence type="ECO:0000256" key="1">
    <source>
        <dbReference type="ARBA" id="ARBA00023015"/>
    </source>
</evidence>
<organism evidence="6 7">
    <name type="scientific">Hydrogenophaga palleronii</name>
    <dbReference type="NCBI Taxonomy" id="65655"/>
    <lineage>
        <taxon>Bacteria</taxon>
        <taxon>Pseudomonadati</taxon>
        <taxon>Pseudomonadota</taxon>
        <taxon>Betaproteobacteria</taxon>
        <taxon>Burkholderiales</taxon>
        <taxon>Comamonadaceae</taxon>
        <taxon>Hydrogenophaga</taxon>
    </lineage>
</organism>
<proteinExistence type="predicted"/>
<evidence type="ECO:0000313" key="6">
    <source>
        <dbReference type="EMBL" id="MDR7149776.1"/>
    </source>
</evidence>
<dbReference type="EMBL" id="JAVDWU010000003">
    <property type="protein sequence ID" value="MDR7149776.1"/>
    <property type="molecule type" value="Genomic_DNA"/>
</dbReference>
<keyword evidence="7" id="KW-1185">Reference proteome</keyword>
<feature type="domain" description="IclR-ED" evidence="5">
    <location>
        <begin position="79"/>
        <end position="261"/>
    </location>
</feature>
<evidence type="ECO:0000256" key="2">
    <source>
        <dbReference type="ARBA" id="ARBA00023125"/>
    </source>
</evidence>
<evidence type="ECO:0000259" key="4">
    <source>
        <dbReference type="PROSITE" id="PS51077"/>
    </source>
</evidence>
<dbReference type="SUPFAM" id="SSF46785">
    <property type="entry name" value="Winged helix' DNA-binding domain"/>
    <property type="match status" value="1"/>
</dbReference>
<dbReference type="InterPro" id="IPR029016">
    <property type="entry name" value="GAF-like_dom_sf"/>
</dbReference>
<dbReference type="Proteomes" id="UP001265700">
    <property type="component" value="Unassembled WGS sequence"/>
</dbReference>
<evidence type="ECO:0000256" key="3">
    <source>
        <dbReference type="ARBA" id="ARBA00023163"/>
    </source>
</evidence>
<dbReference type="InterPro" id="IPR014757">
    <property type="entry name" value="Tscrpt_reg_IclR_C"/>
</dbReference>
<reference evidence="6 7" key="1">
    <citation type="submission" date="2023-07" db="EMBL/GenBank/DDBJ databases">
        <title>Sorghum-associated microbial communities from plants grown in Nebraska, USA.</title>
        <authorList>
            <person name="Schachtman D."/>
        </authorList>
    </citation>
    <scope>NUCLEOTIDE SEQUENCE [LARGE SCALE GENOMIC DNA]</scope>
    <source>
        <strain evidence="6 7">4249</strain>
    </source>
</reference>
<dbReference type="SMART" id="SM00346">
    <property type="entry name" value="HTH_ICLR"/>
    <property type="match status" value="1"/>
</dbReference>
<dbReference type="PROSITE" id="PS51078">
    <property type="entry name" value="ICLR_ED"/>
    <property type="match status" value="1"/>
</dbReference>
<gene>
    <name evidence="6" type="ORF">J2W49_001731</name>
</gene>
<dbReference type="RefSeq" id="WP_310314377.1">
    <property type="nucleotide sequence ID" value="NZ_JAVDWU010000003.1"/>
</dbReference>
<dbReference type="Pfam" id="PF01614">
    <property type="entry name" value="IclR_C"/>
    <property type="match status" value="1"/>
</dbReference>
<name>A0ABU1WL90_9BURK</name>
<dbReference type="PANTHER" id="PTHR30136">
    <property type="entry name" value="HELIX-TURN-HELIX TRANSCRIPTIONAL REGULATOR, ICLR FAMILY"/>
    <property type="match status" value="1"/>
</dbReference>
<dbReference type="Pfam" id="PF09339">
    <property type="entry name" value="HTH_IclR"/>
    <property type="match status" value="1"/>
</dbReference>
<dbReference type="InterPro" id="IPR005471">
    <property type="entry name" value="Tscrpt_reg_IclR_N"/>
</dbReference>
<dbReference type="InterPro" id="IPR036388">
    <property type="entry name" value="WH-like_DNA-bd_sf"/>
</dbReference>
<dbReference type="PROSITE" id="PS51077">
    <property type="entry name" value="HTH_ICLR"/>
    <property type="match status" value="1"/>
</dbReference>
<accession>A0ABU1WL90</accession>
<protein>
    <submittedName>
        <fullName evidence="6">IclR family pca regulon transcriptional regulator</fullName>
    </submittedName>
</protein>
<keyword evidence="3" id="KW-0804">Transcription</keyword>
<dbReference type="Gene3D" id="3.30.450.40">
    <property type="match status" value="1"/>
</dbReference>
<dbReference type="Gene3D" id="1.10.10.10">
    <property type="entry name" value="Winged helix-like DNA-binding domain superfamily/Winged helix DNA-binding domain"/>
    <property type="match status" value="1"/>
</dbReference>
<dbReference type="SUPFAM" id="SSF55781">
    <property type="entry name" value="GAF domain-like"/>
    <property type="match status" value="1"/>
</dbReference>
<sequence>MSTSALHVEFPIDPADLIAGLGRGLLVIESFDDDHPRMTVSEVSQRTGIPRTAARRYLLSLCHFGYAQTDGKRFWLAPRVLRLGQSYLGAARLPRLVQPFIQRLSMETGETVNVSVLDGHEVVYIARSNSPRVVSIGFHSGARVPAHVVTPGVVLLARMNDEALSKWIDEHEFAVFTTHAACDGETFVEWVRQAKRMDHWITMQLLDPGLMGVAVALVDRHGQCKGALGMTLQVHAWSIESVEKQLLPKLRETAMALLPLI</sequence>
<feature type="domain" description="HTH iclR-type" evidence="4">
    <location>
        <begin position="18"/>
        <end position="78"/>
    </location>
</feature>
<evidence type="ECO:0000313" key="7">
    <source>
        <dbReference type="Proteomes" id="UP001265700"/>
    </source>
</evidence>
<keyword evidence="1" id="KW-0805">Transcription regulation</keyword>
<keyword evidence="2" id="KW-0238">DNA-binding</keyword>
<comment type="caution">
    <text evidence="6">The sequence shown here is derived from an EMBL/GenBank/DDBJ whole genome shotgun (WGS) entry which is preliminary data.</text>
</comment>
<evidence type="ECO:0000259" key="5">
    <source>
        <dbReference type="PROSITE" id="PS51078"/>
    </source>
</evidence>
<dbReference type="InterPro" id="IPR036390">
    <property type="entry name" value="WH_DNA-bd_sf"/>
</dbReference>
<dbReference type="PANTHER" id="PTHR30136:SF34">
    <property type="entry name" value="TRANSCRIPTIONAL REGULATOR"/>
    <property type="match status" value="1"/>
</dbReference>